<feature type="transmembrane region" description="Helical" evidence="9">
    <location>
        <begin position="25"/>
        <end position="43"/>
    </location>
</feature>
<comment type="caution">
    <text evidence="9">Lacks conserved residue(s) required for the propagation of feature annotation.</text>
</comment>
<keyword evidence="2 9" id="KW-0813">Transport</keyword>
<dbReference type="EMBL" id="WMBT01000010">
    <property type="protein sequence ID" value="MTE01547.1"/>
    <property type="molecule type" value="Genomic_DNA"/>
</dbReference>
<proteinExistence type="inferred from homology"/>
<comment type="subcellular location">
    <subcellularLocation>
        <location evidence="1 9">Cell inner membrane</location>
        <topology evidence="1 9">Multi-pass membrane protein</topology>
    </subcellularLocation>
</comment>
<evidence type="ECO:0000256" key="9">
    <source>
        <dbReference type="RuleBase" id="RU369079"/>
    </source>
</evidence>
<evidence type="ECO:0000256" key="7">
    <source>
        <dbReference type="ARBA" id="ARBA00023136"/>
    </source>
</evidence>
<dbReference type="PANTHER" id="PTHR35011">
    <property type="entry name" value="2,3-DIKETO-L-GULONATE TRAP TRANSPORTER SMALL PERMEASE PROTEIN YIAM"/>
    <property type="match status" value="1"/>
</dbReference>
<evidence type="ECO:0000256" key="3">
    <source>
        <dbReference type="ARBA" id="ARBA00022475"/>
    </source>
</evidence>
<keyword evidence="6 9" id="KW-1133">Transmembrane helix</keyword>
<keyword evidence="3" id="KW-1003">Cell membrane</keyword>
<evidence type="ECO:0000313" key="12">
    <source>
        <dbReference type="Proteomes" id="UP000481417"/>
    </source>
</evidence>
<dbReference type="GO" id="GO:0022857">
    <property type="term" value="F:transmembrane transporter activity"/>
    <property type="evidence" value="ECO:0007669"/>
    <property type="project" value="UniProtKB-UniRule"/>
</dbReference>
<dbReference type="GO" id="GO:0005886">
    <property type="term" value="C:plasma membrane"/>
    <property type="evidence" value="ECO:0007669"/>
    <property type="project" value="UniProtKB-SubCell"/>
</dbReference>
<feature type="transmembrane region" description="Helical" evidence="9">
    <location>
        <begin position="105"/>
        <end position="122"/>
    </location>
</feature>
<evidence type="ECO:0000256" key="4">
    <source>
        <dbReference type="ARBA" id="ARBA00022519"/>
    </source>
</evidence>
<dbReference type="InterPro" id="IPR055348">
    <property type="entry name" value="DctQ"/>
</dbReference>
<evidence type="ECO:0000256" key="2">
    <source>
        <dbReference type="ARBA" id="ARBA00022448"/>
    </source>
</evidence>
<dbReference type="AlphaFoldDB" id="A0A6L6HQX1"/>
<dbReference type="GO" id="GO:0015740">
    <property type="term" value="P:C4-dicarboxylate transport"/>
    <property type="evidence" value="ECO:0007669"/>
    <property type="project" value="TreeGrafter"/>
</dbReference>
<protein>
    <recommendedName>
        <fullName evidence="9">TRAP transporter small permease protein</fullName>
    </recommendedName>
</protein>
<comment type="similarity">
    <text evidence="8 9">Belongs to the TRAP transporter small permease family.</text>
</comment>
<evidence type="ECO:0000259" key="10">
    <source>
        <dbReference type="Pfam" id="PF04290"/>
    </source>
</evidence>
<name>A0A6L6HQX1_9RHOB</name>
<comment type="caution">
    <text evidence="11">The sequence shown here is derived from an EMBL/GenBank/DDBJ whole genome shotgun (WGS) entry which is preliminary data.</text>
</comment>
<comment type="function">
    <text evidence="9">Part of the tripartite ATP-independent periplasmic (TRAP) transport system.</text>
</comment>
<feature type="transmembrane region" description="Helical" evidence="9">
    <location>
        <begin position="64"/>
        <end position="85"/>
    </location>
</feature>
<organism evidence="11 12">
    <name type="scientific">Paracoccus lichenicola</name>
    <dbReference type="NCBI Taxonomy" id="2665644"/>
    <lineage>
        <taxon>Bacteria</taxon>
        <taxon>Pseudomonadati</taxon>
        <taxon>Pseudomonadota</taxon>
        <taxon>Alphaproteobacteria</taxon>
        <taxon>Rhodobacterales</taxon>
        <taxon>Paracoccaceae</taxon>
        <taxon>Paracoccus</taxon>
    </lineage>
</organism>
<evidence type="ECO:0000313" key="11">
    <source>
        <dbReference type="EMBL" id="MTE01547.1"/>
    </source>
</evidence>
<feature type="domain" description="Tripartite ATP-independent periplasmic transporters DctQ component" evidence="10">
    <location>
        <begin position="1"/>
        <end position="129"/>
    </location>
</feature>
<keyword evidence="7 9" id="KW-0472">Membrane</keyword>
<keyword evidence="12" id="KW-1185">Reference proteome</keyword>
<gene>
    <name evidence="11" type="ORF">GIY56_14765</name>
</gene>
<comment type="subunit">
    <text evidence="9">The complex comprises the extracytoplasmic solute receptor protein and the two transmembrane proteins.</text>
</comment>
<keyword evidence="5 9" id="KW-0812">Transmembrane</keyword>
<evidence type="ECO:0000256" key="1">
    <source>
        <dbReference type="ARBA" id="ARBA00004429"/>
    </source>
</evidence>
<reference evidence="11 12" key="1">
    <citation type="submission" date="2019-11" db="EMBL/GenBank/DDBJ databases">
        <authorList>
            <person name="Lang L."/>
        </authorList>
    </citation>
    <scope>NUCLEOTIDE SEQUENCE [LARGE SCALE GENOMIC DNA]</scope>
    <source>
        <strain evidence="11 12">YIM 132242</strain>
    </source>
</reference>
<dbReference type="InterPro" id="IPR007387">
    <property type="entry name" value="TRAP_DctQ"/>
</dbReference>
<dbReference type="PANTHER" id="PTHR35011:SF2">
    <property type="entry name" value="2,3-DIKETO-L-GULONATE TRAP TRANSPORTER SMALL PERMEASE PROTEIN YIAM"/>
    <property type="match status" value="1"/>
</dbReference>
<dbReference type="Proteomes" id="UP000481417">
    <property type="component" value="Unassembled WGS sequence"/>
</dbReference>
<evidence type="ECO:0000256" key="6">
    <source>
        <dbReference type="ARBA" id="ARBA00022989"/>
    </source>
</evidence>
<evidence type="ECO:0000256" key="8">
    <source>
        <dbReference type="ARBA" id="ARBA00038436"/>
    </source>
</evidence>
<sequence length="148" mass="16217">MVVLVFGNVILRYGFNSGITMSEELSRFLFVWLIFLGAFLTLRERAHLGVNGLVRLLPYRGQRAVRIFGDAASLLCCILLGLGAWRQVLDNMQNHSPVAGIPMGVVYFSCVASSVGMAALFARSVLQVATGRIPDDEIFASHGEELIE</sequence>
<keyword evidence="4 9" id="KW-0997">Cell inner membrane</keyword>
<dbReference type="Pfam" id="PF04290">
    <property type="entry name" value="DctQ"/>
    <property type="match status" value="1"/>
</dbReference>
<accession>A0A6L6HQX1</accession>
<evidence type="ECO:0000256" key="5">
    <source>
        <dbReference type="ARBA" id="ARBA00022692"/>
    </source>
</evidence>